<dbReference type="PANTHER" id="PTHR30055">
    <property type="entry name" value="HTH-TYPE TRANSCRIPTIONAL REGULATOR RUTR"/>
    <property type="match status" value="1"/>
</dbReference>
<dbReference type="InterPro" id="IPR050109">
    <property type="entry name" value="HTH-type_TetR-like_transc_reg"/>
</dbReference>
<dbReference type="Proteomes" id="UP001596380">
    <property type="component" value="Unassembled WGS sequence"/>
</dbReference>
<name>A0ABW2CND0_9ACTN</name>
<protein>
    <submittedName>
        <fullName evidence="6">TetR/AcrR family transcriptional regulator</fullName>
    </submittedName>
</protein>
<keyword evidence="7" id="KW-1185">Reference proteome</keyword>
<keyword evidence="3" id="KW-0804">Transcription</keyword>
<dbReference type="InterPro" id="IPR001647">
    <property type="entry name" value="HTH_TetR"/>
</dbReference>
<evidence type="ECO:0000256" key="1">
    <source>
        <dbReference type="ARBA" id="ARBA00023015"/>
    </source>
</evidence>
<keyword evidence="1" id="KW-0805">Transcription regulation</keyword>
<evidence type="ECO:0000313" key="7">
    <source>
        <dbReference type="Proteomes" id="UP001596380"/>
    </source>
</evidence>
<evidence type="ECO:0000256" key="4">
    <source>
        <dbReference type="PROSITE-ProRule" id="PRU00335"/>
    </source>
</evidence>
<organism evidence="6 7">
    <name type="scientific">Actinomadura yumaensis</name>
    <dbReference type="NCBI Taxonomy" id="111807"/>
    <lineage>
        <taxon>Bacteria</taxon>
        <taxon>Bacillati</taxon>
        <taxon>Actinomycetota</taxon>
        <taxon>Actinomycetes</taxon>
        <taxon>Streptosporangiales</taxon>
        <taxon>Thermomonosporaceae</taxon>
        <taxon>Actinomadura</taxon>
    </lineage>
</organism>
<dbReference type="PANTHER" id="PTHR30055:SF234">
    <property type="entry name" value="HTH-TYPE TRANSCRIPTIONAL REGULATOR BETI"/>
    <property type="match status" value="1"/>
</dbReference>
<dbReference type="SUPFAM" id="SSF46689">
    <property type="entry name" value="Homeodomain-like"/>
    <property type="match status" value="1"/>
</dbReference>
<accession>A0ABW2CND0</accession>
<evidence type="ECO:0000256" key="3">
    <source>
        <dbReference type="ARBA" id="ARBA00023163"/>
    </source>
</evidence>
<comment type="caution">
    <text evidence="6">The sequence shown here is derived from an EMBL/GenBank/DDBJ whole genome shotgun (WGS) entry which is preliminary data.</text>
</comment>
<gene>
    <name evidence="6" type="ORF">ACFQKB_26360</name>
</gene>
<dbReference type="RefSeq" id="WP_378063610.1">
    <property type="nucleotide sequence ID" value="NZ_JBHSXS010000018.1"/>
</dbReference>
<evidence type="ECO:0000259" key="5">
    <source>
        <dbReference type="PROSITE" id="PS50977"/>
    </source>
</evidence>
<evidence type="ECO:0000256" key="2">
    <source>
        <dbReference type="ARBA" id="ARBA00023125"/>
    </source>
</evidence>
<keyword evidence="2 4" id="KW-0238">DNA-binding</keyword>
<dbReference type="PROSITE" id="PS50977">
    <property type="entry name" value="HTH_TETR_2"/>
    <property type="match status" value="1"/>
</dbReference>
<feature type="DNA-binding region" description="H-T-H motif" evidence="4">
    <location>
        <begin position="34"/>
        <end position="53"/>
    </location>
</feature>
<evidence type="ECO:0000313" key="6">
    <source>
        <dbReference type="EMBL" id="MFC6883307.1"/>
    </source>
</evidence>
<dbReference type="EMBL" id="JBHSXS010000018">
    <property type="protein sequence ID" value="MFC6883307.1"/>
    <property type="molecule type" value="Genomic_DNA"/>
</dbReference>
<reference evidence="7" key="1">
    <citation type="journal article" date="2019" name="Int. J. Syst. Evol. Microbiol.">
        <title>The Global Catalogue of Microorganisms (GCM) 10K type strain sequencing project: providing services to taxonomists for standard genome sequencing and annotation.</title>
        <authorList>
            <consortium name="The Broad Institute Genomics Platform"/>
            <consortium name="The Broad Institute Genome Sequencing Center for Infectious Disease"/>
            <person name="Wu L."/>
            <person name="Ma J."/>
        </authorList>
    </citation>
    <scope>NUCLEOTIDE SEQUENCE [LARGE SCALE GENOMIC DNA]</scope>
    <source>
        <strain evidence="7">JCM 3369</strain>
    </source>
</reference>
<dbReference type="Pfam" id="PF00440">
    <property type="entry name" value="TetR_N"/>
    <property type="match status" value="1"/>
</dbReference>
<dbReference type="PRINTS" id="PR00455">
    <property type="entry name" value="HTHTETR"/>
</dbReference>
<feature type="domain" description="HTH tetR-type" evidence="5">
    <location>
        <begin position="11"/>
        <end position="71"/>
    </location>
</feature>
<proteinExistence type="predicted"/>
<dbReference type="InterPro" id="IPR009057">
    <property type="entry name" value="Homeodomain-like_sf"/>
</dbReference>
<sequence>MARLTRARAQELNRAKVLAAAREEFAELGFRDAKIDGIAERAGLTRGAVYSNFPGKRALYFAVLADLAESAPRPPAPAGPGATAGEALAAFARAWIARLPLTTERDGAERLAMDLMPEVLADERTRQAFAQLMKLNALLLGLALEGAAGSRRGARRVRTAEAVLTTLHGVDQMAAAAPGFTDPFDVVAVCERLAGLDLGGGWPLPHLSHVSPARAVDGPDWTPPPATDAVSGEPLEPAPEGVVAVLGLHRLEAAEEAVRAAPPGAAVTAVLVTGDPAELAPLARLAVAGLCGCLREAFAPAARPRLRVVHDETGAVAAAAGVPAVGDATETAVRIEGGRVVARADGRGAAHAAASFDPSRASG</sequence>
<dbReference type="Gene3D" id="1.10.357.10">
    <property type="entry name" value="Tetracycline Repressor, domain 2"/>
    <property type="match status" value="1"/>
</dbReference>